<feature type="signal peptide" evidence="1">
    <location>
        <begin position="1"/>
        <end position="20"/>
    </location>
</feature>
<evidence type="ECO:0000313" key="2">
    <source>
        <dbReference type="EMBL" id="RUT33151.1"/>
    </source>
</evidence>
<evidence type="ECO:0000256" key="1">
    <source>
        <dbReference type="SAM" id="SignalP"/>
    </source>
</evidence>
<dbReference type="RefSeq" id="WP_127188106.1">
    <property type="nucleotide sequence ID" value="NZ_RZNJ01000002.1"/>
</dbReference>
<feature type="chain" id="PRO_5019291676" evidence="1">
    <location>
        <begin position="21"/>
        <end position="257"/>
    </location>
</feature>
<accession>A0A433XGB7</accession>
<organism evidence="2 3">
    <name type="scientific">Arsenicitalea aurantiaca</name>
    <dbReference type="NCBI Taxonomy" id="1783274"/>
    <lineage>
        <taxon>Bacteria</taxon>
        <taxon>Pseudomonadati</taxon>
        <taxon>Pseudomonadota</taxon>
        <taxon>Alphaproteobacteria</taxon>
        <taxon>Hyphomicrobiales</taxon>
        <taxon>Devosiaceae</taxon>
        <taxon>Arsenicitalea</taxon>
    </lineage>
</organism>
<keyword evidence="1" id="KW-0732">Signal</keyword>
<dbReference type="EMBL" id="RZNJ01000002">
    <property type="protein sequence ID" value="RUT33151.1"/>
    <property type="molecule type" value="Genomic_DNA"/>
</dbReference>
<name>A0A433XGB7_9HYPH</name>
<reference evidence="2 3" key="1">
    <citation type="journal article" date="2016" name="Int. J. Syst. Evol. Microbiol.">
        <title>Arsenicitalea aurantiaca gen. nov., sp. nov., a new member of the family Hyphomicrobiaceae, isolated from high-arsenic sediment.</title>
        <authorList>
            <person name="Mu Y."/>
            <person name="Zhou L."/>
            <person name="Zeng X.C."/>
            <person name="Liu L."/>
            <person name="Pan Y."/>
            <person name="Chen X."/>
            <person name="Wang J."/>
            <person name="Li S."/>
            <person name="Li W.J."/>
            <person name="Wang Y."/>
        </authorList>
    </citation>
    <scope>NUCLEOTIDE SEQUENCE [LARGE SCALE GENOMIC DNA]</scope>
    <source>
        <strain evidence="2 3">42-50</strain>
    </source>
</reference>
<evidence type="ECO:0000313" key="3">
    <source>
        <dbReference type="Proteomes" id="UP000281547"/>
    </source>
</evidence>
<gene>
    <name evidence="2" type="ORF">EMQ25_08500</name>
</gene>
<dbReference type="OrthoDB" id="7947738at2"/>
<dbReference type="Proteomes" id="UP000281547">
    <property type="component" value="Unassembled WGS sequence"/>
</dbReference>
<proteinExistence type="predicted"/>
<protein>
    <submittedName>
        <fullName evidence="2">Uncharacterized protein</fullName>
    </submittedName>
</protein>
<dbReference type="AlphaFoldDB" id="A0A433XGB7"/>
<sequence length="257" mass="27652">MLARALACLLSAALAVPAIAEDAPRTSYPGAPDGEATPFVGEWAAYRPGGEDNTLIICPAPITMRAEPDGTIRHEIYYGAATRYALSAVDGRTLLSGENETTAAVWISKDEFNAHPIGADGAPVWSDILVYHRCPVYARQSPPDALNGHAAPFAGNWTISTPSSTGNRPAIVSRACTHPAEIAITSVDAIAHSAQDGSEPVPIKLRAFEGRTSWNFSDSPQAWQVVWENSDRFHAFLIGYDGTTDWRSPMIYERCPA</sequence>
<keyword evidence="3" id="KW-1185">Reference proteome</keyword>
<comment type="caution">
    <text evidence="2">The sequence shown here is derived from an EMBL/GenBank/DDBJ whole genome shotgun (WGS) entry which is preliminary data.</text>
</comment>